<evidence type="ECO:0000313" key="1">
    <source>
        <dbReference type="EMBL" id="PJJ79753.1"/>
    </source>
</evidence>
<sequence>MAKVIEIDKTTSRKQLDDALNNNAKNKSSIDLIKYAGKVKFGIEGLKYQLKVRDEWR</sequence>
<protein>
    <submittedName>
        <fullName evidence="1">Uncharacterized protein</fullName>
    </submittedName>
</protein>
<gene>
    <name evidence="1" type="ORF">CLV57_2890</name>
</gene>
<dbReference type="Proteomes" id="UP000242687">
    <property type="component" value="Unassembled WGS sequence"/>
</dbReference>
<dbReference type="OrthoDB" id="1454268at2"/>
<reference evidence="1 2" key="1">
    <citation type="submission" date="2017-11" db="EMBL/GenBank/DDBJ databases">
        <title>Genomic Encyclopedia of Archaeal and Bacterial Type Strains, Phase II (KMG-II): From Individual Species to Whole Genera.</title>
        <authorList>
            <person name="Goeker M."/>
        </authorList>
    </citation>
    <scope>NUCLEOTIDE SEQUENCE [LARGE SCALE GENOMIC DNA]</scope>
    <source>
        <strain evidence="1 2">DSM 28175</strain>
    </source>
</reference>
<name>A0A2H9VN61_9SPHI</name>
<evidence type="ECO:0000313" key="2">
    <source>
        <dbReference type="Proteomes" id="UP000242687"/>
    </source>
</evidence>
<comment type="caution">
    <text evidence="1">The sequence shown here is derived from an EMBL/GenBank/DDBJ whole genome shotgun (WGS) entry which is preliminary data.</text>
</comment>
<keyword evidence="2" id="KW-1185">Reference proteome</keyword>
<dbReference type="AlphaFoldDB" id="A0A2H9VN61"/>
<dbReference type="RefSeq" id="WP_157799169.1">
    <property type="nucleotide sequence ID" value="NZ_PGFJ01000002.1"/>
</dbReference>
<proteinExistence type="predicted"/>
<accession>A0A2H9VN61</accession>
<dbReference type="EMBL" id="PGFJ01000002">
    <property type="protein sequence ID" value="PJJ79753.1"/>
    <property type="molecule type" value="Genomic_DNA"/>
</dbReference>
<organism evidence="1 2">
    <name type="scientific">Mucilaginibacter auburnensis</name>
    <dbReference type="NCBI Taxonomy" id="1457233"/>
    <lineage>
        <taxon>Bacteria</taxon>
        <taxon>Pseudomonadati</taxon>
        <taxon>Bacteroidota</taxon>
        <taxon>Sphingobacteriia</taxon>
        <taxon>Sphingobacteriales</taxon>
        <taxon>Sphingobacteriaceae</taxon>
        <taxon>Mucilaginibacter</taxon>
    </lineage>
</organism>